<dbReference type="SUPFAM" id="SSF49998">
    <property type="entry name" value="Amine oxidase catalytic domain"/>
    <property type="match status" value="1"/>
</dbReference>
<dbReference type="EMBL" id="JBHSDC010000002">
    <property type="protein sequence ID" value="MFC4230850.1"/>
    <property type="molecule type" value="Genomic_DNA"/>
</dbReference>
<reference evidence="3" key="1">
    <citation type="journal article" date="2019" name="Int. J. Syst. Evol. Microbiol.">
        <title>The Global Catalogue of Microorganisms (GCM) 10K type strain sequencing project: providing services to taxonomists for standard genome sequencing and annotation.</title>
        <authorList>
            <consortium name="The Broad Institute Genomics Platform"/>
            <consortium name="The Broad Institute Genome Sequencing Center for Infectious Disease"/>
            <person name="Wu L."/>
            <person name="Ma J."/>
        </authorList>
    </citation>
    <scope>NUCLEOTIDE SEQUENCE [LARGE SCALE GENOMIC DNA]</scope>
    <source>
        <strain evidence="3">CECT 8010</strain>
    </source>
</reference>
<name>A0ABV8PUD3_9BACT</name>
<evidence type="ECO:0000256" key="1">
    <source>
        <dbReference type="SAM" id="SignalP"/>
    </source>
</evidence>
<sequence length="595" mass="67261">MIRNKLLVTLSAIFICGLANAQDSASNYSYVNVYKSEVLGNNTSDTSAFILQRKQVIAMALAKKQPILLEPGRNKALNDSILLAENIALKDTNFSRFLTDVTSKKALLNQIFGVYYARQSVIPKGVLFEKGRYFQVEMYNFAYNLSTIAVVDMKDKKAILVNTLTQTQPDVPNAIARLGIEIAINSKEVEKALGFKPSINMPVMSNTKTALNKTRCERSMHLCLAPTFVVKDRALWAIVDITEMKLVGVRWTNLGNNVQNAMLTERKIQNETIQDCFCEKVNTVAKHNWKVDYILTSSDGLKIFDVTYRDKQILNSAKLVDWHVSYSNTDGFGYSDAVGCPIFSQSAVVATEPPQIFDFVDEDNHEKGFILEQKFYSEMYPTPCNYSYSQRYLFYDNGDFRVIAASLGRGCGNDGTYRPVIRVEFTGDNQQFKEWNKTDWSVWNNEGWQLQKPTTSYTKEGYQYAIQPNADATYFIQPSTGQFKDGGRGDNAYLYVTKNHPELQEGYNDLITIGPCCNTDYRQGPEKFIEPNPETITNSSIVLWYVPQMKNDDTPGAEYCWANVVNEDGIFKIKASPCFAGPKFIYKPITTASKK</sequence>
<feature type="chain" id="PRO_5047185225" description="GLPGLI family protein" evidence="1">
    <location>
        <begin position="22"/>
        <end position="595"/>
    </location>
</feature>
<dbReference type="InterPro" id="IPR036460">
    <property type="entry name" value="Cu_amine_oxidase_C_sf"/>
</dbReference>
<gene>
    <name evidence="2" type="ORF">ACFOW1_03035</name>
</gene>
<evidence type="ECO:0008006" key="4">
    <source>
        <dbReference type="Google" id="ProtNLM"/>
    </source>
</evidence>
<keyword evidence="3" id="KW-1185">Reference proteome</keyword>
<comment type="caution">
    <text evidence="2">The sequence shown here is derived from an EMBL/GenBank/DDBJ whole genome shotgun (WGS) entry which is preliminary data.</text>
</comment>
<organism evidence="2 3">
    <name type="scientific">Parasediminibacterium paludis</name>
    <dbReference type="NCBI Taxonomy" id="908966"/>
    <lineage>
        <taxon>Bacteria</taxon>
        <taxon>Pseudomonadati</taxon>
        <taxon>Bacteroidota</taxon>
        <taxon>Chitinophagia</taxon>
        <taxon>Chitinophagales</taxon>
        <taxon>Chitinophagaceae</taxon>
        <taxon>Parasediminibacterium</taxon>
    </lineage>
</organism>
<feature type="signal peptide" evidence="1">
    <location>
        <begin position="1"/>
        <end position="21"/>
    </location>
</feature>
<evidence type="ECO:0000313" key="2">
    <source>
        <dbReference type="EMBL" id="MFC4230850.1"/>
    </source>
</evidence>
<accession>A0ABV8PUD3</accession>
<evidence type="ECO:0000313" key="3">
    <source>
        <dbReference type="Proteomes" id="UP001595906"/>
    </source>
</evidence>
<keyword evidence="1" id="KW-0732">Signal</keyword>
<dbReference type="RefSeq" id="WP_379012235.1">
    <property type="nucleotide sequence ID" value="NZ_JBHSDC010000002.1"/>
</dbReference>
<protein>
    <recommendedName>
        <fullName evidence="4">GLPGLI family protein</fullName>
    </recommendedName>
</protein>
<proteinExistence type="predicted"/>
<dbReference type="Proteomes" id="UP001595906">
    <property type="component" value="Unassembled WGS sequence"/>
</dbReference>